<accession>A0ABC9TYT5</accession>
<evidence type="ECO:0000313" key="2">
    <source>
        <dbReference type="Proteomes" id="UP000016491"/>
    </source>
</evidence>
<dbReference type="AlphaFoldDB" id="A0ABC9TYT5"/>
<gene>
    <name evidence="1" type="ORF">CLOSYM_01994</name>
</gene>
<name>A0ABC9TYT5_CLOSY</name>
<reference evidence="1 2" key="1">
    <citation type="submission" date="2013-07" db="EMBL/GenBank/DDBJ databases">
        <authorList>
            <person name="Weinstock G."/>
            <person name="Sodergren E."/>
            <person name="Wylie T."/>
            <person name="Fulton L."/>
            <person name="Fulton R."/>
            <person name="Fronick C."/>
            <person name="O'Laughlin M."/>
            <person name="Godfrey J."/>
            <person name="Miner T."/>
            <person name="Herter B."/>
            <person name="Appelbaum E."/>
            <person name="Cordes M."/>
            <person name="Lek S."/>
            <person name="Wollam A."/>
            <person name="Pepin K.H."/>
            <person name="Palsikar V.B."/>
            <person name="Mitreva M."/>
            <person name="Wilson R.K."/>
        </authorList>
    </citation>
    <scope>NUCLEOTIDE SEQUENCE [LARGE SCALE GENOMIC DNA]</scope>
    <source>
        <strain evidence="1 2">ATCC 14940</strain>
    </source>
</reference>
<evidence type="ECO:0000313" key="1">
    <source>
        <dbReference type="EMBL" id="ERI77457.1"/>
    </source>
</evidence>
<sequence length="41" mass="4643">MAKFTNSFSLYLNSQKVVVVLSCSQDVTFFYSTFFYASNAS</sequence>
<dbReference type="Proteomes" id="UP000016491">
    <property type="component" value="Unassembled WGS sequence"/>
</dbReference>
<proteinExistence type="predicted"/>
<organism evidence="1 2">
    <name type="scientific">[Clostridium] symbiosum ATCC 14940</name>
    <dbReference type="NCBI Taxonomy" id="411472"/>
    <lineage>
        <taxon>Bacteria</taxon>
        <taxon>Bacillati</taxon>
        <taxon>Bacillota</taxon>
        <taxon>Clostridia</taxon>
        <taxon>Lachnospirales</taxon>
        <taxon>Lachnospiraceae</taxon>
        <taxon>Otoolea</taxon>
    </lineage>
</organism>
<dbReference type="EMBL" id="AWSU01000153">
    <property type="protein sequence ID" value="ERI77457.1"/>
    <property type="molecule type" value="Genomic_DNA"/>
</dbReference>
<protein>
    <submittedName>
        <fullName evidence="1">Uncharacterized protein</fullName>
    </submittedName>
</protein>
<comment type="caution">
    <text evidence="1">The sequence shown here is derived from an EMBL/GenBank/DDBJ whole genome shotgun (WGS) entry which is preliminary data.</text>
</comment>